<dbReference type="Proteomes" id="UP000192578">
    <property type="component" value="Unassembled WGS sequence"/>
</dbReference>
<dbReference type="AlphaFoldDB" id="A0A9X6RPP5"/>
<organism evidence="1 2">
    <name type="scientific">Hypsibius exemplaris</name>
    <name type="common">Freshwater tardigrade</name>
    <dbReference type="NCBI Taxonomy" id="2072580"/>
    <lineage>
        <taxon>Eukaryota</taxon>
        <taxon>Metazoa</taxon>
        <taxon>Ecdysozoa</taxon>
        <taxon>Tardigrada</taxon>
        <taxon>Eutardigrada</taxon>
        <taxon>Parachela</taxon>
        <taxon>Hypsibioidea</taxon>
        <taxon>Hypsibiidae</taxon>
        <taxon>Hypsibius</taxon>
    </lineage>
</organism>
<evidence type="ECO:0000313" key="2">
    <source>
        <dbReference type="Proteomes" id="UP000192578"/>
    </source>
</evidence>
<dbReference type="EMBL" id="MTYJ01000494">
    <property type="protein sequence ID" value="OWA54966.1"/>
    <property type="molecule type" value="Genomic_DNA"/>
</dbReference>
<gene>
    <name evidence="1" type="ORF">BV898_19353</name>
</gene>
<proteinExistence type="predicted"/>
<sequence length="181" mass="20764">MQTQVTVCLFATSIKGFAPGWICYEAIYPTRDEDLRLKSASSRVVEFPDSYGRVYTTLGQRQNWTYSTSDGKCISYDAHHRTQFLTVYLLVARNLIKKTYQNYCSTPALVNGPILMLKCIEYYLMADPSSIAKLDEFGLFLDVHQRFHSPEFPQPSVTDVEMHIAFRRRRAQTVAERNNGG</sequence>
<keyword evidence="2" id="KW-1185">Reference proteome</keyword>
<evidence type="ECO:0000313" key="1">
    <source>
        <dbReference type="EMBL" id="OWA54966.1"/>
    </source>
</evidence>
<accession>A0A9X6RPP5</accession>
<comment type="caution">
    <text evidence="1">The sequence shown here is derived from an EMBL/GenBank/DDBJ whole genome shotgun (WGS) entry which is preliminary data.</text>
</comment>
<name>A0A9X6RPP5_HYPEX</name>
<protein>
    <submittedName>
        <fullName evidence="1">Uncharacterized protein</fullName>
    </submittedName>
</protein>
<reference evidence="2" key="1">
    <citation type="submission" date="2017-01" db="EMBL/GenBank/DDBJ databases">
        <title>Comparative genomics of anhydrobiosis in the tardigrade Hypsibius dujardini.</title>
        <authorList>
            <person name="Yoshida Y."/>
            <person name="Koutsovoulos G."/>
            <person name="Laetsch D."/>
            <person name="Stevens L."/>
            <person name="Kumar S."/>
            <person name="Horikawa D."/>
            <person name="Ishino K."/>
            <person name="Komine S."/>
            <person name="Tomita M."/>
            <person name="Blaxter M."/>
            <person name="Arakawa K."/>
        </authorList>
    </citation>
    <scope>NUCLEOTIDE SEQUENCE [LARGE SCALE GENOMIC DNA]</scope>
    <source>
        <strain evidence="2">Z151</strain>
    </source>
</reference>